<dbReference type="InterPro" id="IPR001455">
    <property type="entry name" value="TusA-like"/>
</dbReference>
<dbReference type="EMBL" id="CP002819">
    <property type="protein sequence ID" value="AEG69850.1"/>
    <property type="molecule type" value="Genomic_DNA"/>
</dbReference>
<evidence type="ECO:0000259" key="3">
    <source>
        <dbReference type="PROSITE" id="PS01148"/>
    </source>
</evidence>
<dbReference type="eggNOG" id="COG0425">
    <property type="taxonomic scope" value="Bacteria"/>
</dbReference>
<dbReference type="PROSITE" id="PS01148">
    <property type="entry name" value="UPF0033"/>
    <property type="match status" value="1"/>
</dbReference>
<dbReference type="Pfam" id="PF01206">
    <property type="entry name" value="TusA"/>
    <property type="match status" value="1"/>
</dbReference>
<dbReference type="PANTHER" id="PTHR33279">
    <property type="entry name" value="SULFUR CARRIER PROTEIN YEDF-RELATED"/>
    <property type="match status" value="1"/>
</dbReference>
<feature type="region of interest" description="Disordered" evidence="2">
    <location>
        <begin position="57"/>
        <end position="90"/>
    </location>
</feature>
<feature type="region of interest" description="Disordered" evidence="2">
    <location>
        <begin position="107"/>
        <end position="142"/>
    </location>
</feature>
<feature type="compositionally biased region" description="Basic residues" evidence="2">
    <location>
        <begin position="57"/>
        <end position="66"/>
    </location>
</feature>
<dbReference type="PATRIC" id="fig|1031711.3.peg.2496"/>
<accession>F6G3L7</accession>
<organism evidence="4 5">
    <name type="scientific">Ralstonia solanacearum (strain Po82)</name>
    <dbReference type="NCBI Taxonomy" id="1031711"/>
    <lineage>
        <taxon>Bacteria</taxon>
        <taxon>Pseudomonadati</taxon>
        <taxon>Pseudomonadota</taxon>
        <taxon>Betaproteobacteria</taxon>
        <taxon>Burkholderiales</taxon>
        <taxon>Burkholderiaceae</taxon>
        <taxon>Ralstonia</taxon>
        <taxon>Ralstonia solanacearum species complex</taxon>
    </lineage>
</organism>
<dbReference type="AlphaFoldDB" id="F6G3L7"/>
<evidence type="ECO:0000313" key="5">
    <source>
        <dbReference type="Proteomes" id="UP000007953"/>
    </source>
</evidence>
<evidence type="ECO:0000313" key="4">
    <source>
        <dbReference type="EMBL" id="AEG69850.1"/>
    </source>
</evidence>
<dbReference type="KEGG" id="rsn:RSPO_c02556"/>
<name>F6G3L7_RALS8</name>
<dbReference type="Proteomes" id="UP000007953">
    <property type="component" value="Chromosome"/>
</dbReference>
<reference evidence="4 5" key="1">
    <citation type="journal article" date="2011" name="J. Bacteriol.">
        <title>Complete genome sequence of the plant pathogen Ralstonia solanacearum strain Po82.</title>
        <authorList>
            <person name="Xu J."/>
            <person name="Zheng H.J."/>
            <person name="Liu L."/>
            <person name="Pan Z.C."/>
            <person name="Prior P."/>
            <person name="Tang B."/>
            <person name="Xu J.S."/>
            <person name="Zhang H."/>
            <person name="Tian Q."/>
            <person name="Zhang L.Q."/>
            <person name="Feng J."/>
        </authorList>
    </citation>
    <scope>NUCLEOTIDE SEQUENCE [LARGE SCALE GENOMIC DNA]</scope>
    <source>
        <strain evidence="4 5">Po82</strain>
    </source>
</reference>
<gene>
    <name evidence="4" type="primary">sirA</name>
    <name evidence="4" type="ordered locus">RSPO_c02556</name>
</gene>
<comment type="similarity">
    <text evidence="1">Belongs to the sulfur carrier protein TusA family.</text>
</comment>
<dbReference type="PANTHER" id="PTHR33279:SF6">
    <property type="entry name" value="SULFUR CARRIER PROTEIN YEDF-RELATED"/>
    <property type="match status" value="1"/>
</dbReference>
<evidence type="ECO:0000256" key="1">
    <source>
        <dbReference type="ARBA" id="ARBA00008984"/>
    </source>
</evidence>
<sequence length="272" mass="29955">MRDAARRAACRRPAAHRVPGAGLRLRALEQSAAGAGGGGRVSRADVPGAQCAVAGRHVRAGHRFPGARRDAREGHRARAQGRDQPGCPLGLADRRLRIHPQERADHRLPRGGRRRDRAVGGTGRIPPAAVRAGPPVDRRHRLRGGRFPHRARLAGQLHRPAHRRARRTAAAPLAARRHGYNHGMSAARLPRLPQRSDMEFQKEIDARGLNCPLPILRTKKALADMQSGEVLKVLATDPGATRDFQAFAKQTGNELLAHSEQDKVFTFYMRRR</sequence>
<dbReference type="HOGENOM" id="CLU_1022594_0_0_4"/>
<dbReference type="CDD" id="cd00291">
    <property type="entry name" value="SirA_YedF_YeeD"/>
    <property type="match status" value="1"/>
</dbReference>
<dbReference type="Gene3D" id="3.30.110.40">
    <property type="entry name" value="TusA-like domain"/>
    <property type="match status" value="1"/>
</dbReference>
<dbReference type="InterPro" id="IPR036868">
    <property type="entry name" value="TusA-like_sf"/>
</dbReference>
<protein>
    <submittedName>
        <fullName evidence="4">Redox protein, regulator of disulfide bond formation</fullName>
    </submittedName>
</protein>
<feature type="compositionally biased region" description="Basic and acidic residues" evidence="2">
    <location>
        <begin position="67"/>
        <end position="76"/>
    </location>
</feature>
<feature type="domain" description="UPF0033" evidence="3">
    <location>
        <begin position="204"/>
        <end position="228"/>
    </location>
</feature>
<evidence type="ECO:0000256" key="2">
    <source>
        <dbReference type="SAM" id="MobiDB-lite"/>
    </source>
</evidence>
<proteinExistence type="inferred from homology"/>
<dbReference type="SUPFAM" id="SSF64307">
    <property type="entry name" value="SirA-like"/>
    <property type="match status" value="1"/>
</dbReference>